<protein>
    <recommendedName>
        <fullName evidence="2">Calcineurin-like phosphoesterase domain-containing protein</fullName>
    </recommendedName>
</protein>
<dbReference type="Gene3D" id="3.60.21.10">
    <property type="match status" value="1"/>
</dbReference>
<proteinExistence type="predicted"/>
<dbReference type="GO" id="GO:0016787">
    <property type="term" value="F:hydrolase activity"/>
    <property type="evidence" value="ECO:0007669"/>
    <property type="project" value="InterPro"/>
</dbReference>
<dbReference type="SUPFAM" id="SSF56300">
    <property type="entry name" value="Metallo-dependent phosphatases"/>
    <property type="match status" value="1"/>
</dbReference>
<keyword evidence="1" id="KW-0472">Membrane</keyword>
<feature type="domain" description="Calcineurin-like phosphoesterase" evidence="2">
    <location>
        <begin position="128"/>
        <end position="345"/>
    </location>
</feature>
<evidence type="ECO:0000256" key="1">
    <source>
        <dbReference type="SAM" id="Phobius"/>
    </source>
</evidence>
<feature type="transmembrane region" description="Helical" evidence="1">
    <location>
        <begin position="20"/>
        <end position="43"/>
    </location>
</feature>
<dbReference type="AlphaFoldDB" id="A0A3D4VA44"/>
<accession>A0A3D4VA44</accession>
<evidence type="ECO:0000259" key="2">
    <source>
        <dbReference type="Pfam" id="PF00149"/>
    </source>
</evidence>
<organism evidence="3 4">
    <name type="scientific">Gemmatimonas aurantiaca</name>
    <dbReference type="NCBI Taxonomy" id="173480"/>
    <lineage>
        <taxon>Bacteria</taxon>
        <taxon>Pseudomonadati</taxon>
        <taxon>Gemmatimonadota</taxon>
        <taxon>Gemmatimonadia</taxon>
        <taxon>Gemmatimonadales</taxon>
        <taxon>Gemmatimonadaceae</taxon>
        <taxon>Gemmatimonas</taxon>
    </lineage>
</organism>
<dbReference type="Pfam" id="PF00149">
    <property type="entry name" value="Metallophos"/>
    <property type="match status" value="1"/>
</dbReference>
<gene>
    <name evidence="3" type="ORF">DGD08_09940</name>
</gene>
<comment type="caution">
    <text evidence="3">The sequence shown here is derived from an EMBL/GenBank/DDBJ whole genome shotgun (WGS) entry which is preliminary data.</text>
</comment>
<dbReference type="InterPro" id="IPR029052">
    <property type="entry name" value="Metallo-depent_PP-like"/>
</dbReference>
<evidence type="ECO:0000313" key="3">
    <source>
        <dbReference type="EMBL" id="HCT57508.1"/>
    </source>
</evidence>
<keyword evidence="1" id="KW-1133">Transmembrane helix</keyword>
<evidence type="ECO:0000313" key="4">
    <source>
        <dbReference type="Proteomes" id="UP000264071"/>
    </source>
</evidence>
<sequence length="400" mass="43790">MASATTGPRRRYASLVLTNLKHFGVTFSLLMAALVTFGVLIGADAHLFENRLAYQLEGETHVFLRNDELFVHVIRGDNDKGFHVDTTAIVAGGDSTITVGFPADSSAFAVNLTRDIVTPVATYNDGEPIVAISDIESGLGAFRRILVAHKVADAQFNWTFGKGHLVLVGDFVDRGASTTQVLWAAYQLEQSARKSGGTVHFIIGNHEIKSLQANYQTANEKYFHIAGILGKRQDQLFDDEALLGRWLASKNVLEVINGVAFVHGGLHPDIPKHGVSVDDINRIVRAGYRTPYYSPASVSTESFLRSGTTGPAWYRGYFKADLSQQQVEQALGAVGAQAVVVGHTLQGKVNARFNRKVFAIDVKHPKDYLWSFPFRSSEGLRITNGQYVRLLENGGTQVLN</sequence>
<keyword evidence="1" id="KW-0812">Transmembrane</keyword>
<dbReference type="PANTHER" id="PTHR46546">
    <property type="entry name" value="SHEWANELLA-LIKE PROTEIN PHOSPHATASE 1"/>
    <property type="match status" value="1"/>
</dbReference>
<dbReference type="EMBL" id="DPIY01000009">
    <property type="protein sequence ID" value="HCT57508.1"/>
    <property type="molecule type" value="Genomic_DNA"/>
</dbReference>
<dbReference type="Proteomes" id="UP000264071">
    <property type="component" value="Unassembled WGS sequence"/>
</dbReference>
<dbReference type="InterPro" id="IPR004843">
    <property type="entry name" value="Calcineurin-like_PHP"/>
</dbReference>
<name>A0A3D4VA44_9BACT</name>
<dbReference type="PANTHER" id="PTHR46546:SF4">
    <property type="entry name" value="SHEWANELLA-LIKE PROTEIN PHOSPHATASE 1"/>
    <property type="match status" value="1"/>
</dbReference>
<reference evidence="3 4" key="1">
    <citation type="journal article" date="2018" name="Nat. Biotechnol.">
        <title>A standardized bacterial taxonomy based on genome phylogeny substantially revises the tree of life.</title>
        <authorList>
            <person name="Parks D.H."/>
            <person name="Chuvochina M."/>
            <person name="Waite D.W."/>
            <person name="Rinke C."/>
            <person name="Skarshewski A."/>
            <person name="Chaumeil P.A."/>
            <person name="Hugenholtz P."/>
        </authorList>
    </citation>
    <scope>NUCLEOTIDE SEQUENCE [LARGE SCALE GENOMIC DNA]</scope>
    <source>
        <strain evidence="3">UBA8844</strain>
    </source>
</reference>